<organism evidence="1 2">
    <name type="scientific">Wickerhamomyces pijperi</name>
    <name type="common">Yeast</name>
    <name type="synonym">Pichia pijperi</name>
    <dbReference type="NCBI Taxonomy" id="599730"/>
    <lineage>
        <taxon>Eukaryota</taxon>
        <taxon>Fungi</taxon>
        <taxon>Dikarya</taxon>
        <taxon>Ascomycota</taxon>
        <taxon>Saccharomycotina</taxon>
        <taxon>Saccharomycetes</taxon>
        <taxon>Phaffomycetales</taxon>
        <taxon>Wickerhamomycetaceae</taxon>
        <taxon>Wickerhamomyces</taxon>
    </lineage>
</organism>
<protein>
    <submittedName>
        <fullName evidence="1">Uncharacterized protein</fullName>
    </submittedName>
</protein>
<proteinExistence type="predicted"/>
<gene>
    <name evidence="1" type="ORF">WICPIJ_006887</name>
</gene>
<keyword evidence="2" id="KW-1185">Reference proteome</keyword>
<accession>A0A9P8Q0X0</accession>
<reference evidence="1" key="1">
    <citation type="journal article" date="2021" name="Open Biol.">
        <title>Shared evolutionary footprints suggest mitochondrial oxidative damage underlies multiple complex I losses in fungi.</title>
        <authorList>
            <person name="Schikora-Tamarit M.A."/>
            <person name="Marcet-Houben M."/>
            <person name="Nosek J."/>
            <person name="Gabaldon T."/>
        </authorList>
    </citation>
    <scope>NUCLEOTIDE SEQUENCE</scope>
    <source>
        <strain evidence="1">CBS2887</strain>
    </source>
</reference>
<sequence>MSVDKSSDLTMETKSVSVMLEVFMFKTPSRISDLNDQVNGLSGKNVSVWSTDSGILDESGRNNTSAVVKQLSTFVESTDRLTVWINRDSTVVRLDTSGEGSTSSSRISD</sequence>
<comment type="caution">
    <text evidence="1">The sequence shown here is derived from an EMBL/GenBank/DDBJ whole genome shotgun (WGS) entry which is preliminary data.</text>
</comment>
<evidence type="ECO:0000313" key="2">
    <source>
        <dbReference type="Proteomes" id="UP000774326"/>
    </source>
</evidence>
<dbReference type="AlphaFoldDB" id="A0A9P8Q0X0"/>
<reference evidence="1" key="2">
    <citation type="submission" date="2021-01" db="EMBL/GenBank/DDBJ databases">
        <authorList>
            <person name="Schikora-Tamarit M.A."/>
        </authorList>
    </citation>
    <scope>NUCLEOTIDE SEQUENCE</scope>
    <source>
        <strain evidence="1">CBS2887</strain>
    </source>
</reference>
<evidence type="ECO:0000313" key="1">
    <source>
        <dbReference type="EMBL" id="KAH3682153.1"/>
    </source>
</evidence>
<dbReference type="Proteomes" id="UP000774326">
    <property type="component" value="Unassembled WGS sequence"/>
</dbReference>
<name>A0A9P8Q0X0_WICPI</name>
<dbReference type="EMBL" id="JAEUBG010003908">
    <property type="protein sequence ID" value="KAH3682153.1"/>
    <property type="molecule type" value="Genomic_DNA"/>
</dbReference>